<evidence type="ECO:0000256" key="1">
    <source>
        <dbReference type="SAM" id="MobiDB-lite"/>
    </source>
</evidence>
<sequence length="328" mass="36816">MISNTKDCSVSPIENINTTTRTTSTTTSDMKNFIGDEHNDSAWSKPQAERYSIRGKTYIKDKIKQPSTESAFQLFAVDLINVDTPMYSGMCKHPNERIQIALQREREEGNNEDDTTTTDDVLKNNDELPLPEFVFAINLCIPKAADNNDNSSGGLFYHAVFYFGVDKEQMNDIQQCTTPFGRVMNKYIFGNTDNDINEYRNKTLKLIPHVVEGNYIIKHAVGTTPTILGKEMTQYYVQDERYLEVIIDISSNTIANSITKLCLRYITNLTINLMFVVEGQDESTLPERILGGVQIKHLDFITEIGGDGKRTVTLNESTSTSTSASAGL</sequence>
<dbReference type="InterPro" id="IPR009769">
    <property type="entry name" value="EDR2_C"/>
</dbReference>
<proteinExistence type="predicted"/>
<dbReference type="PANTHER" id="PTHR12136">
    <property type="entry name" value="ENHANCED DISEASE RESISTANCE-RELATED"/>
    <property type="match status" value="1"/>
</dbReference>
<dbReference type="KEGG" id="fcy:FRACYDRAFT_260035"/>
<dbReference type="OrthoDB" id="9970435at2759"/>
<dbReference type="Proteomes" id="UP000095751">
    <property type="component" value="Unassembled WGS sequence"/>
</dbReference>
<organism evidence="3 4">
    <name type="scientific">Fragilariopsis cylindrus CCMP1102</name>
    <dbReference type="NCBI Taxonomy" id="635003"/>
    <lineage>
        <taxon>Eukaryota</taxon>
        <taxon>Sar</taxon>
        <taxon>Stramenopiles</taxon>
        <taxon>Ochrophyta</taxon>
        <taxon>Bacillariophyta</taxon>
        <taxon>Bacillariophyceae</taxon>
        <taxon>Bacillariophycidae</taxon>
        <taxon>Bacillariales</taxon>
        <taxon>Bacillariaceae</taxon>
        <taxon>Fragilariopsis</taxon>
    </lineage>
</organism>
<gene>
    <name evidence="3" type="ORF">FRACYDRAFT_260035</name>
</gene>
<evidence type="ECO:0000313" key="4">
    <source>
        <dbReference type="Proteomes" id="UP000095751"/>
    </source>
</evidence>
<reference evidence="3 4" key="1">
    <citation type="submission" date="2016-09" db="EMBL/GenBank/DDBJ databases">
        <title>Extensive genetic diversity and differential bi-allelic expression allows diatom success in the polar Southern Ocean.</title>
        <authorList>
            <consortium name="DOE Joint Genome Institute"/>
            <person name="Mock T."/>
            <person name="Otillar R.P."/>
            <person name="Strauss J."/>
            <person name="Dupont C."/>
            <person name="Frickenhaus S."/>
            <person name="Maumus F."/>
            <person name="Mcmullan M."/>
            <person name="Sanges R."/>
            <person name="Schmutz J."/>
            <person name="Toseland A."/>
            <person name="Valas R."/>
            <person name="Veluchamy A."/>
            <person name="Ward B.J."/>
            <person name="Allen A."/>
            <person name="Barry K."/>
            <person name="Falciatore A."/>
            <person name="Ferrante M."/>
            <person name="Fortunato A.E."/>
            <person name="Gloeckner G."/>
            <person name="Gruber A."/>
            <person name="Hipkin R."/>
            <person name="Janech M."/>
            <person name="Kroth P."/>
            <person name="Leese F."/>
            <person name="Lindquist E."/>
            <person name="Lyon B.R."/>
            <person name="Martin J."/>
            <person name="Mayer C."/>
            <person name="Parker M."/>
            <person name="Quesneville H."/>
            <person name="Raymond J."/>
            <person name="Uhlig C."/>
            <person name="Valentin K.U."/>
            <person name="Worden A.Z."/>
            <person name="Armbrust E.V."/>
            <person name="Bowler C."/>
            <person name="Green B."/>
            <person name="Moulton V."/>
            <person name="Van Oosterhout C."/>
            <person name="Grigoriev I."/>
        </authorList>
    </citation>
    <scope>NUCLEOTIDE SEQUENCE [LARGE SCALE GENOMIC DNA]</scope>
    <source>
        <strain evidence="3 4">CCMP1102</strain>
    </source>
</reference>
<feature type="region of interest" description="Disordered" evidence="1">
    <location>
        <begin position="104"/>
        <end position="123"/>
    </location>
</feature>
<dbReference type="PANTHER" id="PTHR12136:SF41">
    <property type="entry name" value="PLECKSTRIN HOMOLOGY (PH) AND LIPID-BINDING START DOMAINS-CONTAINING PROTEIN"/>
    <property type="match status" value="1"/>
</dbReference>
<dbReference type="EMBL" id="KV784355">
    <property type="protein sequence ID" value="OEU19558.1"/>
    <property type="molecule type" value="Genomic_DNA"/>
</dbReference>
<dbReference type="InParanoid" id="A0A1E7FN25"/>
<feature type="domain" description="Protein ENHANCED DISEASE RESISTANCE 2 C-terminal" evidence="2">
    <location>
        <begin position="43"/>
        <end position="299"/>
    </location>
</feature>
<protein>
    <submittedName>
        <fullName evidence="3">DUF1336-domain-containing protein</fullName>
    </submittedName>
</protein>
<dbReference type="Pfam" id="PF07059">
    <property type="entry name" value="EDR2_C"/>
    <property type="match status" value="1"/>
</dbReference>
<dbReference type="InterPro" id="IPR045096">
    <property type="entry name" value="EDR2-like"/>
</dbReference>
<keyword evidence="4" id="KW-1185">Reference proteome</keyword>
<evidence type="ECO:0000259" key="2">
    <source>
        <dbReference type="Pfam" id="PF07059"/>
    </source>
</evidence>
<accession>A0A1E7FN25</accession>
<evidence type="ECO:0000313" key="3">
    <source>
        <dbReference type="EMBL" id="OEU19558.1"/>
    </source>
</evidence>
<dbReference type="AlphaFoldDB" id="A0A1E7FN25"/>
<name>A0A1E7FN25_9STRA</name>